<dbReference type="InterPro" id="IPR050416">
    <property type="entry name" value="FAD-linked_Oxidoreductase"/>
</dbReference>
<organism evidence="7 8">
    <name type="scientific">Actinokineospora fastidiosa</name>
    <dbReference type="NCBI Taxonomy" id="1816"/>
    <lineage>
        <taxon>Bacteria</taxon>
        <taxon>Bacillati</taxon>
        <taxon>Actinomycetota</taxon>
        <taxon>Actinomycetes</taxon>
        <taxon>Pseudonocardiales</taxon>
        <taxon>Pseudonocardiaceae</taxon>
        <taxon>Actinokineospora</taxon>
    </lineage>
</organism>
<dbReference type="Pfam" id="PF08031">
    <property type="entry name" value="BBE"/>
    <property type="match status" value="1"/>
</dbReference>
<dbReference type="GO" id="GO:0071949">
    <property type="term" value="F:FAD binding"/>
    <property type="evidence" value="ECO:0007669"/>
    <property type="project" value="InterPro"/>
</dbReference>
<evidence type="ECO:0000256" key="5">
    <source>
        <dbReference type="ARBA" id="ARBA00023002"/>
    </source>
</evidence>
<reference evidence="7" key="1">
    <citation type="journal article" date="2014" name="Int. J. Syst. Evol. Microbiol.">
        <title>Complete genome sequence of Corynebacterium casei LMG S-19264T (=DSM 44701T), isolated from a smear-ripened cheese.</title>
        <authorList>
            <consortium name="US DOE Joint Genome Institute (JGI-PGF)"/>
            <person name="Walter F."/>
            <person name="Albersmeier A."/>
            <person name="Kalinowski J."/>
            <person name="Ruckert C."/>
        </authorList>
    </citation>
    <scope>NUCLEOTIDE SEQUENCE</scope>
    <source>
        <strain evidence="7">JCM 3276</strain>
    </source>
</reference>
<dbReference type="PROSITE" id="PS00862">
    <property type="entry name" value="OX2_COVAL_FAD"/>
    <property type="match status" value="1"/>
</dbReference>
<dbReference type="InterPro" id="IPR012951">
    <property type="entry name" value="BBE"/>
</dbReference>
<sequence length="460" mass="49033">MAEKTNPAGEPVIARLRAEVGGAVLVPGDPDFDKACTIYLGGLDERPAVVVRPDGVADVARVVAVARETGVALAVKGGGHSPFALCDGGIVLDMSTIRDLEIDPETRTAWAGAGLTAGEFTNAAHEHGLALGLGDTGSVGLGGITIGGGIGYLVRKYGLTIDHLLAAEIVTADGELRRVDAENEPDLFWAIRGGGGNFGVVTRLRYNLVELRTVVGGLLVQKATPETISGFVKLAQEAPAELTSIMNIFNAPPMPFVPDELVGTPIIMSMMVYAGEGEAAERALAPFRELDAPIADMIETMPLPGIYPPEDEDEHPIAASRNLFTDTVDLDDATLILDRIAAATADMAATQIRVINGAAGTVPADATAYAHRDRDIMINLAAIYSDLADTDNQHRWIDEFTTALAKGKPAMYVNFLDNRREGRIREAYPDGTWERLRAIKRTYDPTNVFRVNNNIPPADA</sequence>
<evidence type="ECO:0000256" key="4">
    <source>
        <dbReference type="ARBA" id="ARBA00022827"/>
    </source>
</evidence>
<dbReference type="GO" id="GO:0016491">
    <property type="term" value="F:oxidoreductase activity"/>
    <property type="evidence" value="ECO:0007669"/>
    <property type="project" value="UniProtKB-KW"/>
</dbReference>
<dbReference type="InterPro" id="IPR016166">
    <property type="entry name" value="FAD-bd_PCMH"/>
</dbReference>
<dbReference type="InterPro" id="IPR016169">
    <property type="entry name" value="FAD-bd_PCMH_sub2"/>
</dbReference>
<evidence type="ECO:0000256" key="3">
    <source>
        <dbReference type="ARBA" id="ARBA00022630"/>
    </source>
</evidence>
<feature type="domain" description="FAD-binding PCMH-type" evidence="6">
    <location>
        <begin position="43"/>
        <end position="211"/>
    </location>
</feature>
<keyword evidence="3" id="KW-0285">Flavoprotein</keyword>
<gene>
    <name evidence="7" type="ORF">GCM10010171_61040</name>
</gene>
<dbReference type="InterPro" id="IPR006093">
    <property type="entry name" value="Oxy_OxRdtase_FAD_BS"/>
</dbReference>
<keyword evidence="4" id="KW-0274">FAD</keyword>
<evidence type="ECO:0000313" key="8">
    <source>
        <dbReference type="Proteomes" id="UP000660680"/>
    </source>
</evidence>
<evidence type="ECO:0000313" key="7">
    <source>
        <dbReference type="EMBL" id="GGS57830.1"/>
    </source>
</evidence>
<evidence type="ECO:0000256" key="1">
    <source>
        <dbReference type="ARBA" id="ARBA00001974"/>
    </source>
</evidence>
<protein>
    <submittedName>
        <fullName evidence="7">FAD-linked oxidase</fullName>
    </submittedName>
</protein>
<evidence type="ECO:0000259" key="6">
    <source>
        <dbReference type="PROSITE" id="PS51387"/>
    </source>
</evidence>
<comment type="similarity">
    <text evidence="2">Belongs to the oxygen-dependent FAD-linked oxidoreductase family.</text>
</comment>
<dbReference type="Gene3D" id="3.30.43.10">
    <property type="entry name" value="Uridine Diphospho-n-acetylenolpyruvylglucosamine Reductase, domain 2"/>
    <property type="match status" value="1"/>
</dbReference>
<evidence type="ECO:0000256" key="2">
    <source>
        <dbReference type="ARBA" id="ARBA00005466"/>
    </source>
</evidence>
<dbReference type="Proteomes" id="UP000660680">
    <property type="component" value="Unassembled WGS sequence"/>
</dbReference>
<dbReference type="InterPro" id="IPR016167">
    <property type="entry name" value="FAD-bd_PCMH_sub1"/>
</dbReference>
<dbReference type="SUPFAM" id="SSF55103">
    <property type="entry name" value="FAD-linked oxidases, C-terminal domain"/>
    <property type="match status" value="1"/>
</dbReference>
<proteinExistence type="inferred from homology"/>
<dbReference type="PROSITE" id="PS51387">
    <property type="entry name" value="FAD_PCMH"/>
    <property type="match status" value="1"/>
</dbReference>
<reference evidence="7" key="2">
    <citation type="submission" date="2020-09" db="EMBL/GenBank/DDBJ databases">
        <authorList>
            <person name="Sun Q."/>
            <person name="Ohkuma M."/>
        </authorList>
    </citation>
    <scope>NUCLEOTIDE SEQUENCE</scope>
    <source>
        <strain evidence="7">JCM 3276</strain>
    </source>
</reference>
<keyword evidence="5" id="KW-0560">Oxidoreductase</keyword>
<dbReference type="InterPro" id="IPR006094">
    <property type="entry name" value="Oxid_FAD_bind_N"/>
</dbReference>
<comment type="caution">
    <text evidence="7">The sequence shown here is derived from an EMBL/GenBank/DDBJ whole genome shotgun (WGS) entry which is preliminary data.</text>
</comment>
<name>A0A918LJW5_9PSEU</name>
<keyword evidence="8" id="KW-1185">Reference proteome</keyword>
<accession>A0A918LJW5</accession>
<dbReference type="EMBL" id="BMRB01000009">
    <property type="protein sequence ID" value="GGS57830.1"/>
    <property type="molecule type" value="Genomic_DNA"/>
</dbReference>
<dbReference type="PANTHER" id="PTHR42973:SF39">
    <property type="entry name" value="FAD-BINDING PCMH-TYPE DOMAIN-CONTAINING PROTEIN"/>
    <property type="match status" value="1"/>
</dbReference>
<comment type="cofactor">
    <cofactor evidence="1">
        <name>FAD</name>
        <dbReference type="ChEBI" id="CHEBI:57692"/>
    </cofactor>
</comment>
<dbReference type="InterPro" id="IPR016164">
    <property type="entry name" value="FAD-linked_Oxase-like_C"/>
</dbReference>
<dbReference type="AlphaFoldDB" id="A0A918LJW5"/>
<dbReference type="Gene3D" id="3.40.462.20">
    <property type="match status" value="1"/>
</dbReference>
<dbReference type="Gene3D" id="3.30.465.10">
    <property type="match status" value="1"/>
</dbReference>
<dbReference type="RefSeq" id="WP_189214072.1">
    <property type="nucleotide sequence ID" value="NZ_BMRB01000009.1"/>
</dbReference>
<dbReference type="InterPro" id="IPR036318">
    <property type="entry name" value="FAD-bd_PCMH-like_sf"/>
</dbReference>
<dbReference type="Pfam" id="PF01565">
    <property type="entry name" value="FAD_binding_4"/>
    <property type="match status" value="1"/>
</dbReference>
<dbReference type="PANTHER" id="PTHR42973">
    <property type="entry name" value="BINDING OXIDOREDUCTASE, PUTATIVE (AFU_ORTHOLOGUE AFUA_1G17690)-RELATED"/>
    <property type="match status" value="1"/>
</dbReference>
<dbReference type="SUPFAM" id="SSF56176">
    <property type="entry name" value="FAD-binding/transporter-associated domain-like"/>
    <property type="match status" value="1"/>
</dbReference>